<keyword evidence="5" id="KW-1185">Reference proteome</keyword>
<protein>
    <submittedName>
        <fullName evidence="4">P-type conjugative transfer protein VirB9</fullName>
    </submittedName>
</protein>
<evidence type="ECO:0000256" key="3">
    <source>
        <dbReference type="SAM" id="MobiDB-lite"/>
    </source>
</evidence>
<dbReference type="GeneID" id="84907279"/>
<dbReference type="RefSeq" id="WP_003793596.1">
    <property type="nucleotide sequence ID" value="NZ_GG665871.1"/>
</dbReference>
<organism evidence="4 5">
    <name type="scientific">Kingella oralis ATCC 51147</name>
    <dbReference type="NCBI Taxonomy" id="629741"/>
    <lineage>
        <taxon>Bacteria</taxon>
        <taxon>Pseudomonadati</taxon>
        <taxon>Pseudomonadota</taxon>
        <taxon>Betaproteobacteria</taxon>
        <taxon>Neisseriales</taxon>
        <taxon>Neisseriaceae</taxon>
        <taxon>Kingella</taxon>
    </lineage>
</organism>
<dbReference type="HOGENOM" id="CLU_058585_3_1_4"/>
<feature type="compositionally biased region" description="Polar residues" evidence="3">
    <location>
        <begin position="18"/>
        <end position="31"/>
    </location>
</feature>
<dbReference type="OrthoDB" id="9773431at2"/>
<dbReference type="CDD" id="cd06911">
    <property type="entry name" value="VirB9_CagX_TrbG"/>
    <property type="match status" value="1"/>
</dbReference>
<evidence type="ECO:0000256" key="2">
    <source>
        <dbReference type="ARBA" id="ARBA00022729"/>
    </source>
</evidence>
<feature type="region of interest" description="Disordered" evidence="3">
    <location>
        <begin position="10"/>
        <end position="31"/>
    </location>
</feature>
<comment type="caution">
    <text evidence="4">The sequence shown here is derived from an EMBL/GenBank/DDBJ whole genome shotgun (WGS) entry which is preliminary data.</text>
</comment>
<dbReference type="InterPro" id="IPR010258">
    <property type="entry name" value="Conjugal_tfr_TrbG/VirB9/CagX"/>
</dbReference>
<reference evidence="4" key="1">
    <citation type="submission" date="2009-04" db="EMBL/GenBank/DDBJ databases">
        <authorList>
            <person name="Weinstock G."/>
            <person name="Sodergren E."/>
            <person name="Clifton S."/>
            <person name="Fulton L."/>
            <person name="Fulton B."/>
            <person name="Courtney L."/>
            <person name="Fronick C."/>
            <person name="Harrison M."/>
            <person name="Strong C."/>
            <person name="Farmer C."/>
            <person name="Delahaunty K."/>
            <person name="Markovic C."/>
            <person name="Hall O."/>
            <person name="Minx P."/>
            <person name="Tomlinson C."/>
            <person name="Mitreva M."/>
            <person name="Nelson J."/>
            <person name="Hou S."/>
            <person name="Wollam A."/>
            <person name="Pepin K.H."/>
            <person name="Johnson M."/>
            <person name="Bhonagiri V."/>
            <person name="Nash W.E."/>
            <person name="Warren W."/>
            <person name="Chinwalla A."/>
            <person name="Mardis E.R."/>
            <person name="Wilson R.K."/>
        </authorList>
    </citation>
    <scope>NUCLEOTIDE SEQUENCE [LARGE SCALE GENOMIC DNA]</scope>
    <source>
        <strain evidence="4">ATCC 51147</strain>
    </source>
</reference>
<proteinExistence type="inferred from homology"/>
<comment type="similarity">
    <text evidence="1">Belongs to the TrbG/VirB9 family.</text>
</comment>
<dbReference type="EMBL" id="ACJW02000002">
    <property type="protein sequence ID" value="EEP68389.1"/>
    <property type="molecule type" value="Genomic_DNA"/>
</dbReference>
<dbReference type="Proteomes" id="UP000003009">
    <property type="component" value="Unassembled WGS sequence"/>
</dbReference>
<accession>C4GHF1</accession>
<dbReference type="AlphaFoldDB" id="C4GHF1"/>
<keyword evidence="2" id="KW-0732">Signal</keyword>
<gene>
    <name evidence="4" type="ORF">GCWU000324_00284</name>
</gene>
<dbReference type="STRING" id="629741.GCWU000324_00284"/>
<sequence>MMPTIHFRLPENERSEFRGNQNERSAFRRSQNAPHTFQPIIRRLTLAAFLLPTLAFADPRIRTEDYSNQKVYPIYAQVGRAAMVQLADGEFLDTQSSLTGMGDALAWKLAVRGNNIIFKPVEEKPVTNLIVVSNKRTYAFDLKLASNKQPPTYILRFRYPEEIRQARAAKAAKRHAAEQALQQSGGVQAMGDNRNYWGYGDKTLAPTTMWDNGRFTYFRFNNGRTLPVIYRINADGSESLTDSHTEGDTIVVHETAAKFILRSGKSVLGIENRSYNATGTFNRHGTDDGESVRLVK</sequence>
<dbReference type="Pfam" id="PF03524">
    <property type="entry name" value="CagX"/>
    <property type="match status" value="1"/>
</dbReference>
<dbReference type="InterPro" id="IPR033645">
    <property type="entry name" value="VirB9/CagX/TrbG_C"/>
</dbReference>
<evidence type="ECO:0000256" key="1">
    <source>
        <dbReference type="ARBA" id="ARBA00006135"/>
    </source>
</evidence>
<evidence type="ECO:0000313" key="4">
    <source>
        <dbReference type="EMBL" id="EEP68389.1"/>
    </source>
</evidence>
<name>C4GHF1_9NEIS</name>
<dbReference type="InterPro" id="IPR038161">
    <property type="entry name" value="VirB9/CagX/TrbG_C_sf"/>
</dbReference>
<evidence type="ECO:0000313" key="5">
    <source>
        <dbReference type="Proteomes" id="UP000003009"/>
    </source>
</evidence>
<dbReference type="Gene3D" id="2.60.40.2500">
    <property type="match status" value="1"/>
</dbReference>